<dbReference type="InterPro" id="IPR013783">
    <property type="entry name" value="Ig-like_fold"/>
</dbReference>
<dbReference type="GO" id="GO:0031295">
    <property type="term" value="P:T cell costimulation"/>
    <property type="evidence" value="ECO:0007669"/>
    <property type="project" value="TreeGrafter"/>
</dbReference>
<proteinExistence type="predicted"/>
<evidence type="ECO:0000256" key="3">
    <source>
        <dbReference type="ARBA" id="ARBA00022692"/>
    </source>
</evidence>
<dbReference type="SMART" id="SM00409">
    <property type="entry name" value="IG"/>
    <property type="match status" value="2"/>
</dbReference>
<feature type="domain" description="Ig-like" evidence="12">
    <location>
        <begin position="86"/>
        <end position="203"/>
    </location>
</feature>
<evidence type="ECO:0000256" key="11">
    <source>
        <dbReference type="SAM" id="Phobius"/>
    </source>
</evidence>
<evidence type="ECO:0000256" key="2">
    <source>
        <dbReference type="ARBA" id="ARBA00022475"/>
    </source>
</evidence>
<keyword evidence="6 11" id="KW-0472">Membrane</keyword>
<keyword evidence="2" id="KW-1003">Cell membrane</keyword>
<evidence type="ECO:0000256" key="4">
    <source>
        <dbReference type="ARBA" id="ARBA00022729"/>
    </source>
</evidence>
<dbReference type="InterPro" id="IPR003599">
    <property type="entry name" value="Ig_sub"/>
</dbReference>
<dbReference type="InterPro" id="IPR013106">
    <property type="entry name" value="Ig_V-set"/>
</dbReference>
<dbReference type="AlphaFoldDB" id="A0A5C6MZ42"/>
<accession>A0A5C6MZ42</accession>
<dbReference type="Pfam" id="PF07686">
    <property type="entry name" value="V-set"/>
    <property type="match status" value="1"/>
</dbReference>
<organism evidence="13 14">
    <name type="scientific">Takifugu flavidus</name>
    <name type="common">sansaifugu</name>
    <dbReference type="NCBI Taxonomy" id="433684"/>
    <lineage>
        <taxon>Eukaryota</taxon>
        <taxon>Metazoa</taxon>
        <taxon>Chordata</taxon>
        <taxon>Craniata</taxon>
        <taxon>Vertebrata</taxon>
        <taxon>Euteleostomi</taxon>
        <taxon>Actinopterygii</taxon>
        <taxon>Neopterygii</taxon>
        <taxon>Teleostei</taxon>
        <taxon>Neoteleostei</taxon>
        <taxon>Acanthomorphata</taxon>
        <taxon>Eupercaria</taxon>
        <taxon>Tetraodontiformes</taxon>
        <taxon>Tetradontoidea</taxon>
        <taxon>Tetraodontidae</taxon>
        <taxon>Takifugu</taxon>
    </lineage>
</organism>
<evidence type="ECO:0000256" key="5">
    <source>
        <dbReference type="ARBA" id="ARBA00022989"/>
    </source>
</evidence>
<evidence type="ECO:0000256" key="7">
    <source>
        <dbReference type="ARBA" id="ARBA00023157"/>
    </source>
</evidence>
<keyword evidence="9" id="KW-0325">Glycoprotein</keyword>
<evidence type="ECO:0000256" key="8">
    <source>
        <dbReference type="ARBA" id="ARBA00023170"/>
    </source>
</evidence>
<keyword evidence="4" id="KW-0732">Signal</keyword>
<protein>
    <recommendedName>
        <fullName evidence="12">Ig-like domain-containing protein</fullName>
    </recommendedName>
</protein>
<evidence type="ECO:0000259" key="12">
    <source>
        <dbReference type="PROSITE" id="PS50835"/>
    </source>
</evidence>
<dbReference type="Pfam" id="PF22705">
    <property type="entry name" value="C2-set_3"/>
    <property type="match status" value="1"/>
</dbReference>
<dbReference type="InterPro" id="IPR036179">
    <property type="entry name" value="Ig-like_dom_sf"/>
</dbReference>
<sequence length="412" mass="45562">MGHKAIAHLENWIFYVRLSLLDFTFNTRAPKATMEMVVDFNTHVLPCTSKEQPWRKFILSSRAWLLLRVSMSFLGVLFIFVAIGGPVGHAGSFISLHCSPEVNAQYGQTSVLGCKISISKELKDPRITWLSWTKEGVEEPLLYYKEGKLKAEPGYSFASPSWSTSMDVSLRIANTTLQHEGEYTCGVTVNTVNGEKTSSLIVTAKYGTPTITSRPKKITLNSGGTLECRASGGYPEGQIRWFDENGKEKTDDAKMFATPMDGGLFQLSSRLRLQKRSISSKYNCTVFNASGGLDGEVTCDFTCEGTCEVKCGPTTGEHKSPEKEPQPAAYKIVTPLVVIGSCIVGLLLALLVCRRRTQQRQNCCHHQTYEAAEEVDVSEEDEEAAVVCDSAPSRIESVYFTTTTFTFSLQED</sequence>
<gene>
    <name evidence="13" type="ORF">D4764_06G0012080</name>
</gene>
<dbReference type="PANTHER" id="PTHR25466:SF14">
    <property type="entry name" value="BUTYROPHILIN SUBFAMILY 2 MEMBER A2-LIKE-RELATED"/>
    <property type="match status" value="1"/>
</dbReference>
<evidence type="ECO:0000256" key="6">
    <source>
        <dbReference type="ARBA" id="ARBA00023136"/>
    </source>
</evidence>
<comment type="caution">
    <text evidence="13">The sequence shown here is derived from an EMBL/GenBank/DDBJ whole genome shotgun (WGS) entry which is preliminary data.</text>
</comment>
<evidence type="ECO:0000256" key="9">
    <source>
        <dbReference type="ARBA" id="ARBA00023180"/>
    </source>
</evidence>
<evidence type="ECO:0000256" key="10">
    <source>
        <dbReference type="ARBA" id="ARBA00023319"/>
    </source>
</evidence>
<keyword evidence="10" id="KW-0393">Immunoglobulin domain</keyword>
<dbReference type="PANTHER" id="PTHR25466">
    <property type="entry name" value="T-LYMPHOCYTE ACTIVATION ANTIGEN"/>
    <property type="match status" value="1"/>
</dbReference>
<dbReference type="Gene3D" id="2.60.40.10">
    <property type="entry name" value="Immunoglobulins"/>
    <property type="match status" value="2"/>
</dbReference>
<keyword evidence="8" id="KW-0675">Receptor</keyword>
<dbReference type="EMBL" id="RHFK02000019">
    <property type="protein sequence ID" value="TWW59678.1"/>
    <property type="molecule type" value="Genomic_DNA"/>
</dbReference>
<reference evidence="13 14" key="1">
    <citation type="submission" date="2019-04" db="EMBL/GenBank/DDBJ databases">
        <title>Chromosome genome assembly for Takifugu flavidus.</title>
        <authorList>
            <person name="Xiao S."/>
        </authorList>
    </citation>
    <scope>NUCLEOTIDE SEQUENCE [LARGE SCALE GENOMIC DNA]</scope>
    <source>
        <strain evidence="13">HTHZ2018</strain>
        <tissue evidence="13">Muscle</tissue>
    </source>
</reference>
<name>A0A5C6MZ42_9TELE</name>
<dbReference type="GO" id="GO:0009897">
    <property type="term" value="C:external side of plasma membrane"/>
    <property type="evidence" value="ECO:0007669"/>
    <property type="project" value="TreeGrafter"/>
</dbReference>
<keyword evidence="3 11" id="KW-0812">Transmembrane</keyword>
<dbReference type="SUPFAM" id="SSF48726">
    <property type="entry name" value="Immunoglobulin"/>
    <property type="match status" value="2"/>
</dbReference>
<dbReference type="GO" id="GO:0006955">
    <property type="term" value="P:immune response"/>
    <property type="evidence" value="ECO:0007669"/>
    <property type="project" value="TreeGrafter"/>
</dbReference>
<dbReference type="InterPro" id="IPR051713">
    <property type="entry name" value="T-cell_Activation_Regulation"/>
</dbReference>
<comment type="subcellular location">
    <subcellularLocation>
        <location evidence="1">Cell membrane</location>
        <topology evidence="1">Single-pass type I membrane protein</topology>
    </subcellularLocation>
</comment>
<evidence type="ECO:0000256" key="1">
    <source>
        <dbReference type="ARBA" id="ARBA00004251"/>
    </source>
</evidence>
<dbReference type="Proteomes" id="UP000324091">
    <property type="component" value="Chromosome 6"/>
</dbReference>
<dbReference type="GO" id="GO:0071222">
    <property type="term" value="P:cellular response to lipopolysaccharide"/>
    <property type="evidence" value="ECO:0007669"/>
    <property type="project" value="TreeGrafter"/>
</dbReference>
<dbReference type="InterPro" id="IPR007110">
    <property type="entry name" value="Ig-like_dom"/>
</dbReference>
<keyword evidence="5 11" id="KW-1133">Transmembrane helix</keyword>
<feature type="domain" description="Ig-like" evidence="12">
    <location>
        <begin position="209"/>
        <end position="300"/>
    </location>
</feature>
<dbReference type="InterPro" id="IPR053896">
    <property type="entry name" value="BTN3A2-like_Ig-C"/>
</dbReference>
<evidence type="ECO:0000313" key="13">
    <source>
        <dbReference type="EMBL" id="TWW59678.1"/>
    </source>
</evidence>
<keyword evidence="7" id="KW-1015">Disulfide bond</keyword>
<dbReference type="GO" id="GO:0042102">
    <property type="term" value="P:positive regulation of T cell proliferation"/>
    <property type="evidence" value="ECO:0007669"/>
    <property type="project" value="TreeGrafter"/>
</dbReference>
<dbReference type="GO" id="GO:0007166">
    <property type="term" value="P:cell surface receptor signaling pathway"/>
    <property type="evidence" value="ECO:0007669"/>
    <property type="project" value="TreeGrafter"/>
</dbReference>
<keyword evidence="14" id="KW-1185">Reference proteome</keyword>
<dbReference type="GO" id="GO:0042130">
    <property type="term" value="P:negative regulation of T cell proliferation"/>
    <property type="evidence" value="ECO:0007669"/>
    <property type="project" value="TreeGrafter"/>
</dbReference>
<feature type="transmembrane region" description="Helical" evidence="11">
    <location>
        <begin position="65"/>
        <end position="88"/>
    </location>
</feature>
<feature type="transmembrane region" description="Helical" evidence="11">
    <location>
        <begin position="332"/>
        <end position="352"/>
    </location>
</feature>
<dbReference type="PROSITE" id="PS50835">
    <property type="entry name" value="IG_LIKE"/>
    <property type="match status" value="2"/>
</dbReference>
<evidence type="ECO:0000313" key="14">
    <source>
        <dbReference type="Proteomes" id="UP000324091"/>
    </source>
</evidence>